<keyword evidence="1" id="KW-0645">Protease</keyword>
<name>A0A401FUY4_9BACT</name>
<dbReference type="AlphaFoldDB" id="A0A401FUY4"/>
<dbReference type="InterPro" id="IPR036177">
    <property type="entry name" value="Peptidase_M55_sf"/>
</dbReference>
<accession>A0A401FUY4</accession>
<dbReference type="EMBL" id="BEXT01000001">
    <property type="protein sequence ID" value="GBC60758.1"/>
    <property type="molecule type" value="Genomic_DNA"/>
</dbReference>
<organism evidence="1 2">
    <name type="scientific">Desulfonema ishimotonii</name>
    <dbReference type="NCBI Taxonomy" id="45657"/>
    <lineage>
        <taxon>Bacteria</taxon>
        <taxon>Pseudomonadati</taxon>
        <taxon>Thermodesulfobacteriota</taxon>
        <taxon>Desulfobacteria</taxon>
        <taxon>Desulfobacterales</taxon>
        <taxon>Desulfococcaceae</taxon>
        <taxon>Desulfonema</taxon>
    </lineage>
</organism>
<dbReference type="Gene3D" id="3.30.1360.130">
    <property type="entry name" value="Dipeptide transport protein"/>
    <property type="match status" value="1"/>
</dbReference>
<sequence>MGKGWRDACVGMTRDVSAVVTALSDAGVRDITVKDFHRTGYNLLPEHIDSRARVVSGYKRGPVPGLGDPGNAQAVIFLGMHAASGSAGAFLPHTLTSRIARLEVNGRLMPELALFSAALAPYHLPPVLFSGCPVACDQAAETVPGILTWPIDKSADPERFDAETWRTGLADAAVRSLQNRAVRPWCPDGPFEAVITMRDGVSVARKLSRRWGFGCRGEKIFITAADMAALYSELIRLCYLTPVIEKIIPLSLGLSNLRGKFGLGWIRRGAG</sequence>
<protein>
    <submittedName>
        <fullName evidence="1">D-aminopeptidase</fullName>
    </submittedName>
</protein>
<dbReference type="InterPro" id="IPR027476">
    <property type="entry name" value="DppA_N"/>
</dbReference>
<keyword evidence="1" id="KW-0031">Aminopeptidase</keyword>
<dbReference type="Pfam" id="PF04951">
    <property type="entry name" value="Peptidase_M55"/>
    <property type="match status" value="1"/>
</dbReference>
<reference evidence="2" key="1">
    <citation type="submission" date="2017-11" db="EMBL/GenBank/DDBJ databases">
        <authorList>
            <person name="Watanabe M."/>
            <person name="Kojima H."/>
        </authorList>
    </citation>
    <scope>NUCLEOTIDE SEQUENCE [LARGE SCALE GENOMIC DNA]</scope>
    <source>
        <strain evidence="2">Tokyo 01</strain>
    </source>
</reference>
<comment type="caution">
    <text evidence="1">The sequence shown here is derived from an EMBL/GenBank/DDBJ whole genome shotgun (WGS) entry which is preliminary data.</text>
</comment>
<keyword evidence="1" id="KW-0378">Hydrolase</keyword>
<dbReference type="InterPro" id="IPR007035">
    <property type="entry name" value="Peptidase_M55"/>
</dbReference>
<evidence type="ECO:0000313" key="2">
    <source>
        <dbReference type="Proteomes" id="UP000288096"/>
    </source>
</evidence>
<dbReference type="Gene3D" id="3.40.50.10780">
    <property type="entry name" value="Dipeptide transport protein"/>
    <property type="match status" value="1"/>
</dbReference>
<keyword evidence="2" id="KW-1185">Reference proteome</keyword>
<reference evidence="2" key="2">
    <citation type="submission" date="2019-01" db="EMBL/GenBank/DDBJ databases">
        <title>Genome sequence of Desulfonema ishimotonii strain Tokyo 01.</title>
        <authorList>
            <person name="Fukui M."/>
        </authorList>
    </citation>
    <scope>NUCLEOTIDE SEQUENCE [LARGE SCALE GENOMIC DNA]</scope>
    <source>
        <strain evidence="2">Tokyo 01</strain>
    </source>
</reference>
<gene>
    <name evidence="1" type="ORF">DENIS_1717</name>
</gene>
<dbReference type="GO" id="GO:0004177">
    <property type="term" value="F:aminopeptidase activity"/>
    <property type="evidence" value="ECO:0007669"/>
    <property type="project" value="UniProtKB-KW"/>
</dbReference>
<dbReference type="Proteomes" id="UP000288096">
    <property type="component" value="Unassembled WGS sequence"/>
</dbReference>
<proteinExistence type="predicted"/>
<dbReference type="SUPFAM" id="SSF63992">
    <property type="entry name" value="Dipeptide transport protein"/>
    <property type="match status" value="1"/>
</dbReference>
<evidence type="ECO:0000313" key="1">
    <source>
        <dbReference type="EMBL" id="GBC60758.1"/>
    </source>
</evidence>